<dbReference type="CDD" id="cd07224">
    <property type="entry name" value="Pat_like"/>
    <property type="match status" value="1"/>
</dbReference>
<evidence type="ECO:0000256" key="5">
    <source>
        <dbReference type="ARBA" id="ARBA00025642"/>
    </source>
</evidence>
<comment type="similarity">
    <text evidence="1">Belongs to the universal ribosomal protein uL18 family.</text>
</comment>
<feature type="short sequence motif" description="DGA/G" evidence="6">
    <location>
        <begin position="527"/>
        <end position="529"/>
    </location>
</feature>
<dbReference type="FunFam" id="3.40.1090.10:FF:000028">
    <property type="entry name" value="Patatin"/>
    <property type="match status" value="1"/>
</dbReference>
<dbReference type="GO" id="GO:0055088">
    <property type="term" value="P:lipid homeostasis"/>
    <property type="evidence" value="ECO:0007669"/>
    <property type="project" value="TreeGrafter"/>
</dbReference>
<dbReference type="Pfam" id="PF01734">
    <property type="entry name" value="Patatin"/>
    <property type="match status" value="1"/>
</dbReference>
<feature type="domain" description="PNPLA" evidence="9">
    <location>
        <begin position="376"/>
        <end position="540"/>
    </location>
</feature>
<evidence type="ECO:0000256" key="1">
    <source>
        <dbReference type="ARBA" id="ARBA00007116"/>
    </source>
</evidence>
<dbReference type="GO" id="GO:0006412">
    <property type="term" value="P:translation"/>
    <property type="evidence" value="ECO:0007669"/>
    <property type="project" value="InterPro"/>
</dbReference>
<comment type="caution">
    <text evidence="6">Lacks conserved residue(s) required for the propagation of feature annotation.</text>
</comment>
<dbReference type="GO" id="GO:0004806">
    <property type="term" value="F:triacylglycerol lipase activity"/>
    <property type="evidence" value="ECO:0007669"/>
    <property type="project" value="TreeGrafter"/>
</dbReference>
<evidence type="ECO:0000256" key="3">
    <source>
        <dbReference type="ARBA" id="ARBA00023098"/>
    </source>
</evidence>
<dbReference type="SUPFAM" id="SSF52151">
    <property type="entry name" value="FabD/lysophospholipase-like"/>
    <property type="match status" value="1"/>
</dbReference>
<keyword evidence="2" id="KW-0689">Ribosomal protein</keyword>
<dbReference type="InterPro" id="IPR033562">
    <property type="entry name" value="PLPL"/>
</dbReference>
<evidence type="ECO:0000256" key="7">
    <source>
        <dbReference type="RuleBase" id="RU361262"/>
    </source>
</evidence>
<keyword evidence="4" id="KW-0687">Ribonucleoprotein</keyword>
<dbReference type="InterPro" id="IPR005484">
    <property type="entry name" value="Ribosomal_uL18_bac/plant/anim"/>
</dbReference>
<dbReference type="InterPro" id="IPR002641">
    <property type="entry name" value="PNPLA_dom"/>
</dbReference>
<dbReference type="STRING" id="52838.A0A4S8J6T4"/>
<dbReference type="FunFam" id="3.30.420.100:FF:000007">
    <property type="entry name" value="Ribosomal L18p/L5e family protein"/>
    <property type="match status" value="1"/>
</dbReference>
<evidence type="ECO:0000259" key="9">
    <source>
        <dbReference type="PROSITE" id="PS51635"/>
    </source>
</evidence>
<dbReference type="CDD" id="cd00432">
    <property type="entry name" value="Ribosomal_L18_L5e"/>
    <property type="match status" value="1"/>
</dbReference>
<evidence type="ECO:0000313" key="10">
    <source>
        <dbReference type="EMBL" id="THU57258.1"/>
    </source>
</evidence>
<dbReference type="GO" id="GO:0016020">
    <property type="term" value="C:membrane"/>
    <property type="evidence" value="ECO:0007669"/>
    <property type="project" value="TreeGrafter"/>
</dbReference>
<proteinExistence type="inferred from homology"/>
<dbReference type="GO" id="GO:0005811">
    <property type="term" value="C:lipid droplet"/>
    <property type="evidence" value="ECO:0007669"/>
    <property type="project" value="TreeGrafter"/>
</dbReference>
<name>A0A4S8J6T4_MUSBA</name>
<dbReference type="EC" id="3.1.1.-" evidence="7"/>
<comment type="similarity">
    <text evidence="7">Belongs to the patatin family.</text>
</comment>
<protein>
    <recommendedName>
        <fullName evidence="7">Patatin</fullName>
        <ecNumber evidence="7">3.1.1.-</ecNumber>
    </recommendedName>
</protein>
<dbReference type="Gene3D" id="3.30.420.100">
    <property type="match status" value="1"/>
</dbReference>
<dbReference type="PROSITE" id="PS51635">
    <property type="entry name" value="PNPLA"/>
    <property type="match status" value="1"/>
</dbReference>
<dbReference type="InterPro" id="IPR016035">
    <property type="entry name" value="Acyl_Trfase/lysoPLipase"/>
</dbReference>
<feature type="compositionally biased region" description="Basic and acidic residues" evidence="8">
    <location>
        <begin position="274"/>
        <end position="283"/>
    </location>
</feature>
<comment type="domain">
    <text evidence="7">The nitrogen atoms of the two glycine residues in the GGXR motif define the oxyanion hole, and stabilize the oxyanion that forms during the nucleophilic attack by the catalytic serine during substrate cleavage.</text>
</comment>
<feature type="compositionally biased region" description="Basic and acidic residues" evidence="8">
    <location>
        <begin position="52"/>
        <end position="61"/>
    </location>
</feature>
<dbReference type="AlphaFoldDB" id="A0A4S8J6T4"/>
<dbReference type="GO" id="GO:0019433">
    <property type="term" value="P:triglyceride catabolic process"/>
    <property type="evidence" value="ECO:0007669"/>
    <property type="project" value="TreeGrafter"/>
</dbReference>
<organism evidence="10 11">
    <name type="scientific">Musa balbisiana</name>
    <name type="common">Banana</name>
    <dbReference type="NCBI Taxonomy" id="52838"/>
    <lineage>
        <taxon>Eukaryota</taxon>
        <taxon>Viridiplantae</taxon>
        <taxon>Streptophyta</taxon>
        <taxon>Embryophyta</taxon>
        <taxon>Tracheophyta</taxon>
        <taxon>Spermatophyta</taxon>
        <taxon>Magnoliopsida</taxon>
        <taxon>Liliopsida</taxon>
        <taxon>Zingiberales</taxon>
        <taxon>Musaceae</taxon>
        <taxon>Musa</taxon>
    </lineage>
</organism>
<dbReference type="GO" id="GO:0005840">
    <property type="term" value="C:ribosome"/>
    <property type="evidence" value="ECO:0007669"/>
    <property type="project" value="UniProtKB-KW"/>
</dbReference>
<dbReference type="Proteomes" id="UP000317650">
    <property type="component" value="Chromosome 3"/>
</dbReference>
<dbReference type="Pfam" id="PF00861">
    <property type="entry name" value="Ribosomal_L18p"/>
    <property type="match status" value="1"/>
</dbReference>
<keyword evidence="6 7" id="KW-0378">Hydrolase</keyword>
<gene>
    <name evidence="10" type="ORF">C4D60_Mb03t01610</name>
</gene>
<dbReference type="GO" id="GO:1990904">
    <property type="term" value="C:ribonucleoprotein complex"/>
    <property type="evidence" value="ECO:0007669"/>
    <property type="project" value="UniProtKB-KW"/>
</dbReference>
<comment type="caution">
    <text evidence="10">The sequence shown here is derived from an EMBL/GenBank/DDBJ whole genome shotgun (WGS) entry which is preliminary data.</text>
</comment>
<feature type="region of interest" description="Disordered" evidence="8">
    <location>
        <begin position="245"/>
        <end position="298"/>
    </location>
</feature>
<keyword evidence="11" id="KW-1185">Reference proteome</keyword>
<dbReference type="PANTHER" id="PTHR12406:SF7">
    <property type="entry name" value="PATATIN-LIKE PHOSPHOLIPASE DOMAIN-CONTAINING PROTEIN 4"/>
    <property type="match status" value="1"/>
</dbReference>
<dbReference type="SUPFAM" id="SSF53137">
    <property type="entry name" value="Translational machinery components"/>
    <property type="match status" value="1"/>
</dbReference>
<sequence>MALRLLPSTTGNSLGLPSTLSQGFRIRFCGSLHLAFPNHSPSSLPLLRVEARNNSRKESAKTRNRRMQRKYNGSATKPRLSVFCSNKQLYALLVDDQNKKTLFYASTLQRPIRGDPPCTSIEAAQKVGEELIKACKDLNIFEISSYDRNGFARGERMAAFEIPISQHGIPNPPYPRTCINSRRRGGGGARGALFEGRSLLALLILMAFSSLLPKSCSPFPSSLTNSIATPRLAPLRVSIRPRADGHRRGRSFLTNPISDPLHSRSAPARLSFRARAEGRRGKPEAPPPLPPSPPPERKSFAMATGELFLGLASLVVRSRGSAFVAVPPDAEVYVDGRGGSNGSVVEKSVDGDVIWEQRSKDVEAEKERKKVTSPGFSFSAAGLLFPYHLGVAQFLLEKGYIKETTPLAGSSAGAVVCVVIASGKTMQEALMATKILAEDCRLKGTAFRLGAVLREVLNDFLPDDVHTRSSGRIRVAITQLLWRPKGLLVDQFDSKEDLINAVFTSSFIPGYLAPRPATIFRNRLCIDGGLTLFIPPTSAPNTVRVCAFPASRLGLKGTGISPDCNPENRATPRQLFNWALEPADDHILDELYELGYLDASVWAKQNPVDTIVEDVNGLKSSLSCSTPRDPFSMPTGPPTLAQELKLTFIG</sequence>
<feature type="short sequence motif" description="GXSXG" evidence="6">
    <location>
        <begin position="409"/>
        <end position="413"/>
    </location>
</feature>
<accession>A0A4S8J6T4</accession>
<feature type="compositionally biased region" description="Pro residues" evidence="8">
    <location>
        <begin position="284"/>
        <end position="294"/>
    </location>
</feature>
<comment type="function">
    <text evidence="7">Lipolytic acyl hydrolase (LAH).</text>
</comment>
<evidence type="ECO:0000256" key="4">
    <source>
        <dbReference type="ARBA" id="ARBA00023274"/>
    </source>
</evidence>
<reference evidence="10 11" key="1">
    <citation type="journal article" date="2019" name="Nat. Plants">
        <title>Genome sequencing of Musa balbisiana reveals subgenome evolution and function divergence in polyploid bananas.</title>
        <authorList>
            <person name="Yao X."/>
        </authorList>
    </citation>
    <scope>NUCLEOTIDE SEQUENCE [LARGE SCALE GENOMIC DNA]</scope>
    <source>
        <strain evidence="11">cv. DH-PKW</strain>
        <tissue evidence="10">Leaves</tissue>
    </source>
</reference>
<evidence type="ECO:0000256" key="2">
    <source>
        <dbReference type="ARBA" id="ARBA00022980"/>
    </source>
</evidence>
<feature type="active site" description="Nucleophile" evidence="6">
    <location>
        <position position="411"/>
    </location>
</feature>
<dbReference type="Gene3D" id="3.40.1090.10">
    <property type="entry name" value="Cytosolic phospholipase A2 catalytic domain"/>
    <property type="match status" value="1"/>
</dbReference>
<comment type="function">
    <text evidence="5">Possesses non-specific lipolytic acyl hydrolase (LAH) activity. Hydrolyzes phospholipids as well as galactolipids. May play a role in disease resistance.</text>
</comment>
<evidence type="ECO:0000256" key="8">
    <source>
        <dbReference type="SAM" id="MobiDB-lite"/>
    </source>
</evidence>
<evidence type="ECO:0000256" key="6">
    <source>
        <dbReference type="PROSITE-ProRule" id="PRU01161"/>
    </source>
</evidence>
<feature type="region of interest" description="Disordered" evidence="8">
    <location>
        <begin position="52"/>
        <end position="72"/>
    </location>
</feature>
<dbReference type="GO" id="GO:0005737">
    <property type="term" value="C:cytoplasm"/>
    <property type="evidence" value="ECO:0007669"/>
    <property type="project" value="TreeGrafter"/>
</dbReference>
<dbReference type="GO" id="GO:0003735">
    <property type="term" value="F:structural constituent of ribosome"/>
    <property type="evidence" value="ECO:0007669"/>
    <property type="project" value="InterPro"/>
</dbReference>
<feature type="active site" description="Proton acceptor" evidence="6">
    <location>
        <position position="527"/>
    </location>
</feature>
<dbReference type="InterPro" id="IPR057268">
    <property type="entry name" value="Ribosomal_L18"/>
</dbReference>
<dbReference type="PANTHER" id="PTHR12406">
    <property type="entry name" value="CALCIUM-INDEPENDENT PHOSPHOLIPASE A2 IPLA2 -RELATED"/>
    <property type="match status" value="1"/>
</dbReference>
<evidence type="ECO:0000313" key="11">
    <source>
        <dbReference type="Proteomes" id="UP000317650"/>
    </source>
</evidence>
<dbReference type="EMBL" id="PYDT01000006">
    <property type="protein sequence ID" value="THU57258.1"/>
    <property type="molecule type" value="Genomic_DNA"/>
</dbReference>
<keyword evidence="6 7" id="KW-0442">Lipid degradation</keyword>
<keyword evidence="3 6" id="KW-0443">Lipid metabolism</keyword>